<feature type="chain" id="PRO_5046190895" evidence="8">
    <location>
        <begin position="34"/>
        <end position="462"/>
    </location>
</feature>
<keyword evidence="4" id="KW-0133">Cell shape</keyword>
<reference evidence="10 11" key="1">
    <citation type="submission" date="2022-03" db="EMBL/GenBank/DDBJ databases">
        <title>Genomic signatures underlying metal tolerance in selected Arctic bacterial isolates.</title>
        <authorList>
            <person name="Thomas F.A."/>
            <person name="Venkatachalam S."/>
            <person name="Krishnan K.P."/>
        </authorList>
    </citation>
    <scope>NUCLEOTIDE SEQUENCE [LARGE SCALE GENOMIC DNA]</scope>
    <source>
        <strain evidence="10 11">HM116</strain>
    </source>
</reference>
<feature type="domain" description="SPOR" evidence="9">
    <location>
        <begin position="379"/>
        <end position="462"/>
    </location>
</feature>
<dbReference type="InterPro" id="IPR007730">
    <property type="entry name" value="SPOR-like_dom"/>
</dbReference>
<dbReference type="EMBL" id="JAKVTW010000009">
    <property type="protein sequence ID" value="MCH4812328.1"/>
    <property type="molecule type" value="Genomic_DNA"/>
</dbReference>
<evidence type="ECO:0000256" key="5">
    <source>
        <dbReference type="ARBA" id="ARBA00022984"/>
    </source>
</evidence>
<evidence type="ECO:0000256" key="3">
    <source>
        <dbReference type="ARBA" id="ARBA00022801"/>
    </source>
</evidence>
<gene>
    <name evidence="10" type="ORF">MLE19_13380</name>
</gene>
<dbReference type="Gene3D" id="3.40.710.10">
    <property type="entry name" value="DD-peptidase/beta-lactamase superfamily"/>
    <property type="match status" value="1"/>
</dbReference>
<evidence type="ECO:0000256" key="8">
    <source>
        <dbReference type="SAM" id="SignalP"/>
    </source>
</evidence>
<evidence type="ECO:0000259" key="9">
    <source>
        <dbReference type="PROSITE" id="PS51724"/>
    </source>
</evidence>
<evidence type="ECO:0000256" key="2">
    <source>
        <dbReference type="ARBA" id="ARBA00022729"/>
    </source>
</evidence>
<keyword evidence="10" id="KW-0645">Protease</keyword>
<dbReference type="InterPro" id="IPR012338">
    <property type="entry name" value="Beta-lactam/transpept-like"/>
</dbReference>
<name>A0ABS9S8R2_9GAMM</name>
<evidence type="ECO:0000313" key="11">
    <source>
        <dbReference type="Proteomes" id="UP001320609"/>
    </source>
</evidence>
<evidence type="ECO:0000313" key="10">
    <source>
        <dbReference type="EMBL" id="MCH4812328.1"/>
    </source>
</evidence>
<dbReference type="InterPro" id="IPR036680">
    <property type="entry name" value="SPOR-like_sf"/>
</dbReference>
<dbReference type="PRINTS" id="PR00725">
    <property type="entry name" value="DADACBPTASE1"/>
</dbReference>
<protein>
    <submittedName>
        <fullName evidence="10">D-alanyl-D-alanine carboxypeptidase</fullName>
    </submittedName>
</protein>
<comment type="caution">
    <text evidence="10">The sequence shown here is derived from an EMBL/GenBank/DDBJ whole genome shotgun (WGS) entry which is preliminary data.</text>
</comment>
<feature type="signal peptide" evidence="8">
    <location>
        <begin position="1"/>
        <end position="33"/>
    </location>
</feature>
<dbReference type="InterPro" id="IPR001967">
    <property type="entry name" value="Peptidase_S11_N"/>
</dbReference>
<dbReference type="Pfam" id="PF00768">
    <property type="entry name" value="Peptidase_S11"/>
    <property type="match status" value="1"/>
</dbReference>
<keyword evidence="5" id="KW-0573">Peptidoglycan synthesis</keyword>
<comment type="similarity">
    <text evidence="1 7">Belongs to the peptidase S11 family.</text>
</comment>
<evidence type="ECO:0000256" key="4">
    <source>
        <dbReference type="ARBA" id="ARBA00022960"/>
    </source>
</evidence>
<dbReference type="PANTHER" id="PTHR21581">
    <property type="entry name" value="D-ALANYL-D-ALANINE CARBOXYPEPTIDASE"/>
    <property type="match status" value="1"/>
</dbReference>
<keyword evidence="10" id="KW-0121">Carboxypeptidase</keyword>
<dbReference type="SUPFAM" id="SSF110997">
    <property type="entry name" value="Sporulation related repeat"/>
    <property type="match status" value="1"/>
</dbReference>
<dbReference type="GO" id="GO:0004180">
    <property type="term" value="F:carboxypeptidase activity"/>
    <property type="evidence" value="ECO:0007669"/>
    <property type="project" value="UniProtKB-KW"/>
</dbReference>
<evidence type="ECO:0000256" key="7">
    <source>
        <dbReference type="RuleBase" id="RU004016"/>
    </source>
</evidence>
<keyword evidence="2 8" id="KW-0732">Signal</keyword>
<keyword evidence="3" id="KW-0378">Hydrolase</keyword>
<dbReference type="Proteomes" id="UP001320609">
    <property type="component" value="Unassembled WGS sequence"/>
</dbReference>
<dbReference type="RefSeq" id="WP_240718655.1">
    <property type="nucleotide sequence ID" value="NZ_JAKVTW010000009.1"/>
</dbReference>
<dbReference type="SUPFAM" id="SSF56601">
    <property type="entry name" value="beta-lactamase/transpeptidase-like"/>
    <property type="match status" value="1"/>
</dbReference>
<proteinExistence type="inferred from homology"/>
<keyword evidence="11" id="KW-1185">Reference proteome</keyword>
<organism evidence="10 11">
    <name type="scientific">Vreelandella neptunia</name>
    <dbReference type="NCBI Taxonomy" id="115551"/>
    <lineage>
        <taxon>Bacteria</taxon>
        <taxon>Pseudomonadati</taxon>
        <taxon>Pseudomonadota</taxon>
        <taxon>Gammaproteobacteria</taxon>
        <taxon>Oceanospirillales</taxon>
        <taxon>Halomonadaceae</taxon>
        <taxon>Vreelandella</taxon>
    </lineage>
</organism>
<dbReference type="PANTHER" id="PTHR21581:SF6">
    <property type="entry name" value="TRAFFICKING PROTEIN PARTICLE COMPLEX SUBUNIT 12"/>
    <property type="match status" value="1"/>
</dbReference>
<evidence type="ECO:0000256" key="6">
    <source>
        <dbReference type="ARBA" id="ARBA00023316"/>
    </source>
</evidence>
<accession>A0ABS9S8R2</accession>
<sequence length="462" mass="50260">MYARVKSAGGASAAWSLSMMLLIILATMTSVQADNPRYAGIVVDLDNGEVLYAENIDDQRYPASLTKMMTLYLTFEALEEGTLRLDQPLPVSPYAAAKPAVKLWLSAGSSIPVDTAIRALAVRSANDVAAVVAEALGGSEAHFAQMMTTKARELGMPATTFRNASGLPDDRQVTTARDMLTLSVRVMQDFPQYYHYFGLQEFTYRGTRHTSHNRLVRDYPGADGLKTGFIRASGFNVATTAVRGNRRLMAVVMGGFSSQSRDTHMANLLDRSFMRASLRDQQTWVANTNVAQEFMSFGPPALAPARPAAPPQPAQRQPVVAVVETTTLSPSPTSPPSVDLEEQLANIAVIQRPEPSDTVAEPDPLRAFIERERQMASVSETGGNWGIQVGAFSQEMQARHLAQQAANRIGQGVGGRVEIDTVQGQTPVYRARLVALDEQRARQACRELHSQGMDCMVVNASL</sequence>
<evidence type="ECO:0000256" key="1">
    <source>
        <dbReference type="ARBA" id="ARBA00007164"/>
    </source>
</evidence>
<dbReference type="Gene3D" id="3.30.70.1070">
    <property type="entry name" value="Sporulation related repeat"/>
    <property type="match status" value="1"/>
</dbReference>
<dbReference type="Pfam" id="PF05036">
    <property type="entry name" value="SPOR"/>
    <property type="match status" value="1"/>
</dbReference>
<keyword evidence="6" id="KW-0961">Cell wall biogenesis/degradation</keyword>
<dbReference type="PROSITE" id="PS51724">
    <property type="entry name" value="SPOR"/>
    <property type="match status" value="1"/>
</dbReference>
<dbReference type="InterPro" id="IPR018044">
    <property type="entry name" value="Peptidase_S11"/>
</dbReference>